<evidence type="ECO:0000259" key="7">
    <source>
        <dbReference type="PROSITE" id="PS50850"/>
    </source>
</evidence>
<dbReference type="InterPro" id="IPR036259">
    <property type="entry name" value="MFS_trans_sf"/>
</dbReference>
<feature type="transmembrane region" description="Helical" evidence="6">
    <location>
        <begin position="48"/>
        <end position="67"/>
    </location>
</feature>
<evidence type="ECO:0000313" key="8">
    <source>
        <dbReference type="EMBL" id="QHJ13220.1"/>
    </source>
</evidence>
<keyword evidence="2" id="KW-0813">Transport</keyword>
<dbReference type="AlphaFoldDB" id="A0A857JPZ8"/>
<keyword evidence="9" id="KW-1185">Reference proteome</keyword>
<feature type="transmembrane region" description="Helical" evidence="6">
    <location>
        <begin position="388"/>
        <end position="408"/>
    </location>
</feature>
<dbReference type="CDD" id="cd17328">
    <property type="entry name" value="MFS_spinster_like"/>
    <property type="match status" value="1"/>
</dbReference>
<dbReference type="InterPro" id="IPR020846">
    <property type="entry name" value="MFS_dom"/>
</dbReference>
<keyword evidence="5 6" id="KW-0472">Membrane</keyword>
<keyword evidence="3 6" id="KW-0812">Transmembrane</keyword>
<name>A0A857JPZ8_9ALTE</name>
<evidence type="ECO:0000256" key="2">
    <source>
        <dbReference type="ARBA" id="ARBA00022448"/>
    </source>
</evidence>
<evidence type="ECO:0000256" key="3">
    <source>
        <dbReference type="ARBA" id="ARBA00022692"/>
    </source>
</evidence>
<feature type="transmembrane region" description="Helical" evidence="6">
    <location>
        <begin position="12"/>
        <end position="33"/>
    </location>
</feature>
<dbReference type="Gene3D" id="1.20.1250.20">
    <property type="entry name" value="MFS general substrate transporter like domains"/>
    <property type="match status" value="1"/>
</dbReference>
<gene>
    <name evidence="8" type="ORF">FX988_03481</name>
</gene>
<dbReference type="InterPro" id="IPR011701">
    <property type="entry name" value="MFS"/>
</dbReference>
<feature type="transmembrane region" description="Helical" evidence="6">
    <location>
        <begin position="140"/>
        <end position="160"/>
    </location>
</feature>
<dbReference type="PROSITE" id="PS50850">
    <property type="entry name" value="MFS"/>
    <property type="match status" value="1"/>
</dbReference>
<feature type="transmembrane region" description="Helical" evidence="6">
    <location>
        <begin position="225"/>
        <end position="248"/>
    </location>
</feature>
<comment type="subcellular location">
    <subcellularLocation>
        <location evidence="1">Membrane</location>
        <topology evidence="1">Multi-pass membrane protein</topology>
    </subcellularLocation>
</comment>
<dbReference type="PANTHER" id="PTHR23505:SF79">
    <property type="entry name" value="PROTEIN SPINSTER"/>
    <property type="match status" value="1"/>
</dbReference>
<dbReference type="PANTHER" id="PTHR23505">
    <property type="entry name" value="SPINSTER"/>
    <property type="match status" value="1"/>
</dbReference>
<protein>
    <submittedName>
        <fullName evidence="8">Putative L-galactonate transporter</fullName>
    </submittedName>
</protein>
<dbReference type="SUPFAM" id="SSF103473">
    <property type="entry name" value="MFS general substrate transporter"/>
    <property type="match status" value="1"/>
</dbReference>
<feature type="transmembrane region" description="Helical" evidence="6">
    <location>
        <begin position="167"/>
        <end position="187"/>
    </location>
</feature>
<organism evidence="8 9">
    <name type="scientific">Paraglaciecola mesophila</name>
    <dbReference type="NCBI Taxonomy" id="197222"/>
    <lineage>
        <taxon>Bacteria</taxon>
        <taxon>Pseudomonadati</taxon>
        <taxon>Pseudomonadota</taxon>
        <taxon>Gammaproteobacteria</taxon>
        <taxon>Alteromonadales</taxon>
        <taxon>Alteromonadaceae</taxon>
        <taxon>Paraglaciecola</taxon>
    </lineage>
</organism>
<dbReference type="EMBL" id="CP047656">
    <property type="protein sequence ID" value="QHJ13220.1"/>
    <property type="molecule type" value="Genomic_DNA"/>
</dbReference>
<feature type="transmembrane region" description="Helical" evidence="6">
    <location>
        <begin position="260"/>
        <end position="279"/>
    </location>
</feature>
<evidence type="ECO:0000256" key="4">
    <source>
        <dbReference type="ARBA" id="ARBA00022989"/>
    </source>
</evidence>
<dbReference type="GO" id="GO:0016020">
    <property type="term" value="C:membrane"/>
    <property type="evidence" value="ECO:0007669"/>
    <property type="project" value="UniProtKB-SubCell"/>
</dbReference>
<evidence type="ECO:0000313" key="9">
    <source>
        <dbReference type="Proteomes" id="UP000464524"/>
    </source>
</evidence>
<sequence length="430" mass="46360">MNAETRSYRRYVLFILTLVYIFNFVDRQILVILQEPIKAELGLSDTQLGLLTGFAFALFYVVVGIPIARWADVGNRRNIVSLALLIWSGMTAVSGLAQNYTQLLLARIGVGIGEAGASPPSHSMISDYYEPEERGAAMSIYSMGLYLGILVGLLLGGWLADKIGWRMAFFAVGLPGILMALVVRLTLKEPPRGGSGMVSDPNVGEKYTFKQTLGFLWKSKPFRTAAFAAGFCAFTGYSTLTFIPSFLIRSHGMSIAEVGVSLGLIIGFSGVIGALSGGFLADKFGKMNLRWYLWVPAIGVLLSVPFSLLALSLDSLTLVLVCIFISNVFGSCYLGPTIAISHHLVKPSMRAMTSAILFFILNIVGLGCGPVVTGMVSDFLAPEFGIESLRYALIFSSLVILLAVMQYLRSGSALSAHEASKESPKEPASV</sequence>
<dbReference type="RefSeq" id="WP_160181333.1">
    <property type="nucleotide sequence ID" value="NZ_CP047656.1"/>
</dbReference>
<reference evidence="8 9" key="1">
    <citation type="submission" date="2019-12" db="EMBL/GenBank/DDBJ databases">
        <title>Genome sequencing and assembly of endphytes of Porphyra tenera.</title>
        <authorList>
            <person name="Park J.M."/>
            <person name="Shin R."/>
            <person name="Jo S.H."/>
        </authorList>
    </citation>
    <scope>NUCLEOTIDE SEQUENCE [LARGE SCALE GENOMIC DNA]</scope>
    <source>
        <strain evidence="8 9">GPM4</strain>
    </source>
</reference>
<dbReference type="GO" id="GO:0022857">
    <property type="term" value="F:transmembrane transporter activity"/>
    <property type="evidence" value="ECO:0007669"/>
    <property type="project" value="InterPro"/>
</dbReference>
<dbReference type="InterPro" id="IPR044770">
    <property type="entry name" value="MFS_spinster-like"/>
</dbReference>
<evidence type="ECO:0000256" key="1">
    <source>
        <dbReference type="ARBA" id="ARBA00004141"/>
    </source>
</evidence>
<feature type="transmembrane region" description="Helical" evidence="6">
    <location>
        <begin position="352"/>
        <end position="376"/>
    </location>
</feature>
<accession>A0A857JPZ8</accession>
<evidence type="ECO:0000256" key="6">
    <source>
        <dbReference type="SAM" id="Phobius"/>
    </source>
</evidence>
<dbReference type="KEGG" id="pmes:FX988_03481"/>
<dbReference type="Pfam" id="PF07690">
    <property type="entry name" value="MFS_1"/>
    <property type="match status" value="1"/>
</dbReference>
<keyword evidence="4 6" id="KW-1133">Transmembrane helix</keyword>
<proteinExistence type="predicted"/>
<feature type="domain" description="Major facilitator superfamily (MFS) profile" evidence="7">
    <location>
        <begin position="12"/>
        <end position="414"/>
    </location>
</feature>
<evidence type="ECO:0000256" key="5">
    <source>
        <dbReference type="ARBA" id="ARBA00023136"/>
    </source>
</evidence>
<dbReference type="Proteomes" id="UP000464524">
    <property type="component" value="Chromosome"/>
</dbReference>
<feature type="transmembrane region" description="Helical" evidence="6">
    <location>
        <begin position="318"/>
        <end position="340"/>
    </location>
</feature>
<feature type="transmembrane region" description="Helical" evidence="6">
    <location>
        <begin position="291"/>
        <end position="311"/>
    </location>
</feature>
<feature type="transmembrane region" description="Helical" evidence="6">
    <location>
        <begin position="79"/>
        <end position="97"/>
    </location>
</feature>
<dbReference type="OrthoDB" id="6057322at2"/>